<keyword evidence="3" id="KW-0378">Hydrolase</keyword>
<dbReference type="PANTHER" id="PTHR31616">
    <property type="entry name" value="TREHALASE"/>
    <property type="match status" value="1"/>
</dbReference>
<dbReference type="EMBL" id="BAABFB010000051">
    <property type="protein sequence ID" value="GAA4483046.1"/>
    <property type="molecule type" value="Genomic_DNA"/>
</dbReference>
<dbReference type="GO" id="GO:0016787">
    <property type="term" value="F:hydrolase activity"/>
    <property type="evidence" value="ECO:0007669"/>
    <property type="project" value="UniProtKB-KW"/>
</dbReference>
<organism evidence="3 4">
    <name type="scientific">Rhodococcus olei</name>
    <dbReference type="NCBI Taxonomy" id="2161675"/>
    <lineage>
        <taxon>Bacteria</taxon>
        <taxon>Bacillati</taxon>
        <taxon>Actinomycetota</taxon>
        <taxon>Actinomycetes</taxon>
        <taxon>Mycobacteriales</taxon>
        <taxon>Nocardiaceae</taxon>
        <taxon>Rhodococcus</taxon>
    </lineage>
</organism>
<feature type="domain" description="Trehalase-like N-terminal" evidence="2">
    <location>
        <begin position="31"/>
        <end position="160"/>
    </location>
</feature>
<keyword evidence="4" id="KW-1185">Reference proteome</keyword>
<dbReference type="Proteomes" id="UP001501183">
    <property type="component" value="Unassembled WGS sequence"/>
</dbReference>
<protein>
    <submittedName>
        <fullName evidence="3">Glycoside hydrolase family 15 protein</fullName>
    </submittedName>
</protein>
<sequence>MTRQRHALRGHGAGTVDLGRAMFAPQVLRECALLADGERGVLVGSQGECAWMCVPRWDSGAVFASLIGGAGGYAITPVTRSVWGGYYEPDSMIWRSRWVTDDGIVECREALAYPGDLHKAVLIRRIIAVQGEARVRVVLDVRADFGRHRMVRVECRDGVWRARSGAVYVRWSGATSVTRDGRGPLVATITVPEGRCHDLVLELSDQVLGEGVSADELWERTEHTWSTMVPEIGPSIAPRDARHAHTVLRGLTSATGGMVAAATMSLPERAEQGRNYDYRYVWIRDQCFAGQAIAVSGGDTLLDDAVSFVCDRLLEDGPALRPAYTVSGGKVPDESELDLPGYPGGGARIGNWVNDQFQLDTVGEALLLFGTAGSLERLDTRHWRAVEQAVACIESRWTRPDAGIWELADAHWAHSRLTCAAGLRGVVGIASRTDAARWSALADAIVADTAATCTHPSGRWQRASDDSRVDCALLAAAIRGAVPEDDPRTVATYDAVRTELGRDGYVYRFRQDERRLASAEGAFLLCGFLMALAAQQQGHDVEAVRWFERNRAACGPPGLFTEEYDVDQRQLRGNLPQAFVHALLLEASARLAQPWTAVRHWR</sequence>
<dbReference type="Pfam" id="PF19291">
    <property type="entry name" value="TREH_N"/>
    <property type="match status" value="1"/>
</dbReference>
<dbReference type="Gene3D" id="1.50.10.10">
    <property type="match status" value="1"/>
</dbReference>
<evidence type="ECO:0000313" key="3">
    <source>
        <dbReference type="EMBL" id="GAA4483046.1"/>
    </source>
</evidence>
<dbReference type="SUPFAM" id="SSF48208">
    <property type="entry name" value="Six-hairpin glycosidases"/>
    <property type="match status" value="1"/>
</dbReference>
<evidence type="ECO:0000259" key="1">
    <source>
        <dbReference type="Pfam" id="PF00723"/>
    </source>
</evidence>
<dbReference type="InterPro" id="IPR045582">
    <property type="entry name" value="Trehalase-like_N"/>
</dbReference>
<gene>
    <name evidence="3" type="ORF">GCM10023094_34040</name>
</gene>
<feature type="domain" description="GH15-like" evidence="1">
    <location>
        <begin position="253"/>
        <end position="588"/>
    </location>
</feature>
<dbReference type="InterPro" id="IPR008928">
    <property type="entry name" value="6-hairpin_glycosidase_sf"/>
</dbReference>
<dbReference type="Pfam" id="PF00723">
    <property type="entry name" value="Glyco_hydro_15"/>
    <property type="match status" value="1"/>
</dbReference>
<dbReference type="PANTHER" id="PTHR31616:SF10">
    <property type="entry name" value="TREHALASE"/>
    <property type="match status" value="1"/>
</dbReference>
<dbReference type="InterPro" id="IPR012341">
    <property type="entry name" value="6hp_glycosidase-like_sf"/>
</dbReference>
<accession>A0ABP8PAK8</accession>
<evidence type="ECO:0000259" key="2">
    <source>
        <dbReference type="Pfam" id="PF19291"/>
    </source>
</evidence>
<proteinExistence type="predicted"/>
<evidence type="ECO:0000313" key="4">
    <source>
        <dbReference type="Proteomes" id="UP001501183"/>
    </source>
</evidence>
<dbReference type="InterPro" id="IPR011613">
    <property type="entry name" value="GH15-like"/>
</dbReference>
<name>A0ABP8PAK8_9NOCA</name>
<comment type="caution">
    <text evidence="3">The sequence shown here is derived from an EMBL/GenBank/DDBJ whole genome shotgun (WGS) entry which is preliminary data.</text>
</comment>
<reference evidence="4" key="1">
    <citation type="journal article" date="2019" name="Int. J. Syst. Evol. Microbiol.">
        <title>The Global Catalogue of Microorganisms (GCM) 10K type strain sequencing project: providing services to taxonomists for standard genome sequencing and annotation.</title>
        <authorList>
            <consortium name="The Broad Institute Genomics Platform"/>
            <consortium name="The Broad Institute Genome Sequencing Center for Infectious Disease"/>
            <person name="Wu L."/>
            <person name="Ma J."/>
        </authorList>
    </citation>
    <scope>NUCLEOTIDE SEQUENCE [LARGE SCALE GENOMIC DNA]</scope>
    <source>
        <strain evidence="4">JCM 32206</strain>
    </source>
</reference>